<evidence type="ECO:0008006" key="4">
    <source>
        <dbReference type="Google" id="ProtNLM"/>
    </source>
</evidence>
<reference evidence="2 3" key="1">
    <citation type="submission" date="2019-11" db="EMBL/GenBank/DDBJ databases">
        <authorList>
            <person name="Li X.-J."/>
            <person name="Feng X.-M."/>
        </authorList>
    </citation>
    <scope>NUCLEOTIDE SEQUENCE [LARGE SCALE GENOMIC DNA]</scope>
    <source>
        <strain evidence="2 3">XMNu-373</strain>
    </source>
</reference>
<evidence type="ECO:0000313" key="2">
    <source>
        <dbReference type="EMBL" id="NDL57209.1"/>
    </source>
</evidence>
<gene>
    <name evidence="2" type="ORF">F7O44_09025</name>
</gene>
<name>A0A7K3M1Q7_9ACTN</name>
<feature type="compositionally biased region" description="Basic and acidic residues" evidence="1">
    <location>
        <begin position="41"/>
        <end position="68"/>
    </location>
</feature>
<proteinExistence type="predicted"/>
<dbReference type="RefSeq" id="WP_162449874.1">
    <property type="nucleotide sequence ID" value="NZ_WLZY01000002.1"/>
</dbReference>
<evidence type="ECO:0000313" key="3">
    <source>
        <dbReference type="Proteomes" id="UP000460435"/>
    </source>
</evidence>
<accession>A0A7K3M1Q7</accession>
<dbReference type="EMBL" id="WLZY01000002">
    <property type="protein sequence ID" value="NDL57209.1"/>
    <property type="molecule type" value="Genomic_DNA"/>
</dbReference>
<dbReference type="AlphaFoldDB" id="A0A7K3M1Q7"/>
<dbReference type="Proteomes" id="UP000460435">
    <property type="component" value="Unassembled WGS sequence"/>
</dbReference>
<keyword evidence="3" id="KW-1185">Reference proteome</keyword>
<evidence type="ECO:0000256" key="1">
    <source>
        <dbReference type="SAM" id="MobiDB-lite"/>
    </source>
</evidence>
<sequence>MSGPWFWCLDHAEVEPEAGCPNDRRLGPYETQDEAANAIARTRERTEAMEEADRREREWGKGWGDDER</sequence>
<feature type="region of interest" description="Disordered" evidence="1">
    <location>
        <begin position="40"/>
        <end position="68"/>
    </location>
</feature>
<comment type="caution">
    <text evidence="2">The sequence shown here is derived from an EMBL/GenBank/DDBJ whole genome shotgun (WGS) entry which is preliminary data.</text>
</comment>
<protein>
    <recommendedName>
        <fullName evidence="4">SPOR domain-containing protein</fullName>
    </recommendedName>
</protein>
<organism evidence="2 3">
    <name type="scientific">Phytoactinopolyspora mesophila</name>
    <dbReference type="NCBI Taxonomy" id="2650750"/>
    <lineage>
        <taxon>Bacteria</taxon>
        <taxon>Bacillati</taxon>
        <taxon>Actinomycetota</taxon>
        <taxon>Actinomycetes</taxon>
        <taxon>Jiangellales</taxon>
        <taxon>Jiangellaceae</taxon>
        <taxon>Phytoactinopolyspora</taxon>
    </lineage>
</organism>